<dbReference type="GO" id="GO:0046872">
    <property type="term" value="F:metal ion binding"/>
    <property type="evidence" value="ECO:0007669"/>
    <property type="project" value="UniProtKB-KW"/>
</dbReference>
<evidence type="ECO:0000313" key="17">
    <source>
        <dbReference type="RefSeq" id="XP_030620884.1"/>
    </source>
</evidence>
<dbReference type="CTD" id="101886904"/>
<feature type="compositionally biased region" description="Basic residues" evidence="15">
    <location>
        <begin position="521"/>
        <end position="530"/>
    </location>
</feature>
<sequence>MPQGRFLALTPRRGFTIIAILCFLSLLYLLACRPQSSRRQGRTPSLLTGPVNEEGYQAMLQEHTEKHQHYINSLAKQISQLKEALQERSQQLQKTLEKSAVAFPLELEELGGKSHADLEQFFQKQLSQAEVLSGAKLSSEYALVPFESFTLQRVYQLETGLTRFPVERPVRKDRRDELSETLDTALQILNAPQYKDSPQDRRAYSPRDFIEGIYRMEKDKGTLYDLIFRGNSSQDFRRLVFFRPFGPLMKVKNELVDTSNMIINIILPLAKSVDKFRHFMHNFREVCIRQDGRVHLTVVYFGTEQMDDVRKVLDSTARKMHYRNFTLIHLNEEFSRGRGLDVGARAWKWGNALLFFCDVDVRFSAEFLDSCRLNTEPGKRVFYPVVFSQYNPDIIYSQQTSIPPVEQQLVIRKDTGFWRDFGFGLTCQYRSDFINIGGFDLNMKGWGREDLYLYRKYLHSNLMVVRSPSRGLFHLWHEKHCADELAPETFKMCMESKAMNEASHSQMGKLFSQQEIENHKKQQKTKTKTK</sequence>
<evidence type="ECO:0000256" key="6">
    <source>
        <dbReference type="ARBA" id="ARBA00022968"/>
    </source>
</evidence>
<reference evidence="17" key="1">
    <citation type="submission" date="2025-08" db="UniProtKB">
        <authorList>
            <consortium name="RefSeq"/>
        </authorList>
    </citation>
    <scope>IDENTIFICATION</scope>
</reference>
<organism evidence="16 17">
    <name type="scientific">Chanos chanos</name>
    <name type="common">Milkfish</name>
    <name type="synonym">Mugil chanos</name>
    <dbReference type="NCBI Taxonomy" id="29144"/>
    <lineage>
        <taxon>Eukaryota</taxon>
        <taxon>Metazoa</taxon>
        <taxon>Chordata</taxon>
        <taxon>Craniata</taxon>
        <taxon>Vertebrata</taxon>
        <taxon>Euteleostomi</taxon>
        <taxon>Actinopterygii</taxon>
        <taxon>Neopterygii</taxon>
        <taxon>Teleostei</taxon>
        <taxon>Ostariophysi</taxon>
        <taxon>Gonorynchiformes</taxon>
        <taxon>Chanidae</taxon>
        <taxon>Chanos</taxon>
    </lineage>
</organism>
<dbReference type="PANTHER" id="PTHR12369">
    <property type="entry name" value="CHONDROITIN SYNTHASE"/>
    <property type="match status" value="1"/>
</dbReference>
<keyword evidence="5" id="KW-0479">Metal-binding</keyword>
<gene>
    <name evidence="17" type="primary">csgalnact1b</name>
</gene>
<dbReference type="GO" id="GO:0047237">
    <property type="term" value="F:glucuronylgalactosylproteoglycan 4-beta-N-acetylgalactosaminyltransferase activity"/>
    <property type="evidence" value="ECO:0007669"/>
    <property type="project" value="UniProtKB-EC"/>
</dbReference>
<accession>A0A6J2ULE9</accession>
<dbReference type="RefSeq" id="XP_030620884.1">
    <property type="nucleotide sequence ID" value="XM_030765024.1"/>
</dbReference>
<evidence type="ECO:0000256" key="15">
    <source>
        <dbReference type="SAM" id="MobiDB-lite"/>
    </source>
</evidence>
<comment type="similarity">
    <text evidence="2 13">Belongs to the chondroitin N-acetylgalactosaminyltransferase family.</text>
</comment>
<dbReference type="Pfam" id="PF05679">
    <property type="entry name" value="CHGN"/>
    <property type="match status" value="1"/>
</dbReference>
<comment type="catalytic activity">
    <reaction evidence="12">
        <text>3-O-(beta-D-GlcA-(1-&gt;3)-beta-D-Gal-(1-&gt;3)-beta-D-Gal-(1-&gt;4)-beta-D-Xyl)-L-seryl-[protein] + UDP-N-acetyl-alpha-D-galactosamine = 3-O-(beta-D-GalNAc-(1-&gt;4)-beta-D-GlcA-(1-&gt;3)-beta-D-Gal-(1-&gt;3)-beta-D-Gal-(1-&gt;4)-beta-D-Xyl)-L-seryl-[protein] + UDP + H(+)</text>
        <dbReference type="Rhea" id="RHEA:23464"/>
        <dbReference type="Rhea" id="RHEA-COMP:12573"/>
        <dbReference type="Rhea" id="RHEA-COMP:12575"/>
        <dbReference type="ChEBI" id="CHEBI:15378"/>
        <dbReference type="ChEBI" id="CHEBI:58223"/>
        <dbReference type="ChEBI" id="CHEBI:67138"/>
        <dbReference type="ChEBI" id="CHEBI:132093"/>
        <dbReference type="ChEBI" id="CHEBI:132105"/>
        <dbReference type="EC" id="2.4.1.174"/>
    </reaction>
</comment>
<dbReference type="Gene3D" id="3.90.550.10">
    <property type="entry name" value="Spore Coat Polysaccharide Biosynthesis Protein SpsA, Chain A"/>
    <property type="match status" value="1"/>
</dbReference>
<keyword evidence="4 13" id="KW-0812">Transmembrane</keyword>
<evidence type="ECO:0000256" key="4">
    <source>
        <dbReference type="ARBA" id="ARBA00022692"/>
    </source>
</evidence>
<keyword evidence="10 13" id="KW-0472">Membrane</keyword>
<evidence type="ECO:0000256" key="7">
    <source>
        <dbReference type="ARBA" id="ARBA00022989"/>
    </source>
</evidence>
<dbReference type="GeneID" id="115804528"/>
<dbReference type="GO" id="GO:0032580">
    <property type="term" value="C:Golgi cisterna membrane"/>
    <property type="evidence" value="ECO:0007669"/>
    <property type="project" value="UniProtKB-SubCell"/>
</dbReference>
<evidence type="ECO:0000256" key="10">
    <source>
        <dbReference type="ARBA" id="ARBA00023136"/>
    </source>
</evidence>
<evidence type="ECO:0000256" key="2">
    <source>
        <dbReference type="ARBA" id="ARBA00009239"/>
    </source>
</evidence>
<protein>
    <recommendedName>
        <fullName evidence="13">Hexosyltransferase</fullName>
        <ecNumber evidence="13">2.4.1.-</ecNumber>
    </recommendedName>
</protein>
<evidence type="ECO:0000256" key="5">
    <source>
        <dbReference type="ARBA" id="ARBA00022723"/>
    </source>
</evidence>
<keyword evidence="7 13" id="KW-1133">Transmembrane helix</keyword>
<dbReference type="Proteomes" id="UP000504632">
    <property type="component" value="Chromosome 1"/>
</dbReference>
<comment type="subcellular location">
    <subcellularLocation>
        <location evidence="1 13">Golgi apparatus</location>
        <location evidence="1 13">Golgi stack membrane</location>
        <topology evidence="1 13">Single-pass type II membrane protein</topology>
    </subcellularLocation>
</comment>
<dbReference type="InterPro" id="IPR008428">
    <property type="entry name" value="Chond_GalNAc"/>
</dbReference>
<keyword evidence="9 14" id="KW-0175">Coiled coil</keyword>
<evidence type="ECO:0000313" key="16">
    <source>
        <dbReference type="Proteomes" id="UP000504632"/>
    </source>
</evidence>
<evidence type="ECO:0000256" key="11">
    <source>
        <dbReference type="ARBA" id="ARBA00023180"/>
    </source>
</evidence>
<dbReference type="GO" id="GO:0047238">
    <property type="term" value="F:glucuronosyl-N-acetylgalactosaminyl-proteoglycan 4-beta-N-acetylgalactosaminyltransferase activity"/>
    <property type="evidence" value="ECO:0007669"/>
    <property type="project" value="TreeGrafter"/>
</dbReference>
<dbReference type="InterPro" id="IPR029044">
    <property type="entry name" value="Nucleotide-diphossugar_trans"/>
</dbReference>
<evidence type="ECO:0000256" key="12">
    <source>
        <dbReference type="ARBA" id="ARBA00052383"/>
    </source>
</evidence>
<dbReference type="EC" id="2.4.1.-" evidence="13"/>
<dbReference type="GO" id="GO:0050650">
    <property type="term" value="P:chondroitin sulfate proteoglycan biosynthetic process"/>
    <property type="evidence" value="ECO:0007669"/>
    <property type="project" value="UniProtKB-ARBA"/>
</dbReference>
<feature type="coiled-coil region" evidence="14">
    <location>
        <begin position="71"/>
        <end position="102"/>
    </location>
</feature>
<dbReference type="SUPFAM" id="SSF53448">
    <property type="entry name" value="Nucleotide-diphospho-sugar transferases"/>
    <property type="match status" value="1"/>
</dbReference>
<dbReference type="FunFam" id="3.90.550.10:FF:000059">
    <property type="entry name" value="Hexosyltransferase"/>
    <property type="match status" value="1"/>
</dbReference>
<dbReference type="InParanoid" id="A0A6J2ULE9"/>
<dbReference type="AlphaFoldDB" id="A0A6J2ULE9"/>
<keyword evidence="6 13" id="KW-0735">Signal-anchor</keyword>
<evidence type="ECO:0000256" key="13">
    <source>
        <dbReference type="RuleBase" id="RU364016"/>
    </source>
</evidence>
<evidence type="ECO:0000256" key="3">
    <source>
        <dbReference type="ARBA" id="ARBA00022679"/>
    </source>
</evidence>
<dbReference type="PANTHER" id="PTHR12369:SF19">
    <property type="entry name" value="CHONDROITIN SULFATE N-ACETYLGALACTOSAMINYLTRANSFERASE 1"/>
    <property type="match status" value="1"/>
</dbReference>
<feature type="region of interest" description="Disordered" evidence="15">
    <location>
        <begin position="511"/>
        <end position="530"/>
    </location>
</feature>
<keyword evidence="3 13" id="KW-0808">Transferase</keyword>
<keyword evidence="16" id="KW-1185">Reference proteome</keyword>
<feature type="transmembrane region" description="Helical" evidence="13">
    <location>
        <begin position="12"/>
        <end position="31"/>
    </location>
</feature>
<evidence type="ECO:0000256" key="8">
    <source>
        <dbReference type="ARBA" id="ARBA00023034"/>
    </source>
</evidence>
<keyword evidence="11" id="KW-0325">Glycoprotein</keyword>
<dbReference type="InterPro" id="IPR051227">
    <property type="entry name" value="CS_glycosyltransferase"/>
</dbReference>
<feature type="non-terminal residue" evidence="17">
    <location>
        <position position="530"/>
    </location>
</feature>
<dbReference type="OrthoDB" id="431432at2759"/>
<proteinExistence type="inferred from homology"/>
<keyword evidence="8 13" id="KW-0333">Golgi apparatus</keyword>
<name>A0A6J2ULE9_CHACN</name>
<evidence type="ECO:0000256" key="1">
    <source>
        <dbReference type="ARBA" id="ARBA00004447"/>
    </source>
</evidence>
<evidence type="ECO:0000256" key="14">
    <source>
        <dbReference type="SAM" id="Coils"/>
    </source>
</evidence>
<evidence type="ECO:0000256" key="9">
    <source>
        <dbReference type="ARBA" id="ARBA00023054"/>
    </source>
</evidence>